<sequence length="106" mass="11582">MLKNPPNAFLLLCLLYIHYHEANGIACPRDICNQVRCQATEENLCLGPDKVLMKGGFCRCCNVCYSIVGPGEFCGFPFLLGVPPPPILCKEGLVCQAGTCKEDKSE</sequence>
<reference evidence="2 3" key="1">
    <citation type="journal article" date="2021" name="BMC Biol.">
        <title>Horizontally acquired antibacterial genes associated with adaptive radiation of ladybird beetles.</title>
        <authorList>
            <person name="Li H.S."/>
            <person name="Tang X.F."/>
            <person name="Huang Y.H."/>
            <person name="Xu Z.Y."/>
            <person name="Chen M.L."/>
            <person name="Du X.Y."/>
            <person name="Qiu B.Y."/>
            <person name="Chen P.T."/>
            <person name="Zhang W."/>
            <person name="Slipinski A."/>
            <person name="Escalona H.E."/>
            <person name="Waterhouse R.M."/>
            <person name="Zwick A."/>
            <person name="Pang H."/>
        </authorList>
    </citation>
    <scope>NUCLEOTIDE SEQUENCE [LARGE SCALE GENOMIC DNA]</scope>
    <source>
        <strain evidence="2">SYSU2018</strain>
    </source>
</reference>
<evidence type="ECO:0000313" key="2">
    <source>
        <dbReference type="EMBL" id="KAL3267882.1"/>
    </source>
</evidence>
<dbReference type="EMBL" id="JABFTP020000021">
    <property type="protein sequence ID" value="KAL3267882.1"/>
    <property type="molecule type" value="Genomic_DNA"/>
</dbReference>
<evidence type="ECO:0000256" key="1">
    <source>
        <dbReference type="SAM" id="SignalP"/>
    </source>
</evidence>
<protein>
    <submittedName>
        <fullName evidence="2">Uncharacterized protein</fullName>
    </submittedName>
</protein>
<gene>
    <name evidence="2" type="ORF">HHI36_007022</name>
</gene>
<feature type="signal peptide" evidence="1">
    <location>
        <begin position="1"/>
        <end position="24"/>
    </location>
</feature>
<organism evidence="2 3">
    <name type="scientific">Cryptolaemus montrouzieri</name>
    <dbReference type="NCBI Taxonomy" id="559131"/>
    <lineage>
        <taxon>Eukaryota</taxon>
        <taxon>Metazoa</taxon>
        <taxon>Ecdysozoa</taxon>
        <taxon>Arthropoda</taxon>
        <taxon>Hexapoda</taxon>
        <taxon>Insecta</taxon>
        <taxon>Pterygota</taxon>
        <taxon>Neoptera</taxon>
        <taxon>Endopterygota</taxon>
        <taxon>Coleoptera</taxon>
        <taxon>Polyphaga</taxon>
        <taxon>Cucujiformia</taxon>
        <taxon>Coccinelloidea</taxon>
        <taxon>Coccinellidae</taxon>
        <taxon>Scymninae</taxon>
        <taxon>Scymnini</taxon>
        <taxon>Cryptolaemus</taxon>
    </lineage>
</organism>
<name>A0ABD2MNN7_9CUCU</name>
<evidence type="ECO:0000313" key="3">
    <source>
        <dbReference type="Proteomes" id="UP001516400"/>
    </source>
</evidence>
<dbReference type="AlphaFoldDB" id="A0ABD2MNN7"/>
<proteinExistence type="predicted"/>
<dbReference type="Proteomes" id="UP001516400">
    <property type="component" value="Unassembled WGS sequence"/>
</dbReference>
<feature type="chain" id="PRO_5044883758" evidence="1">
    <location>
        <begin position="25"/>
        <end position="106"/>
    </location>
</feature>
<keyword evidence="1" id="KW-0732">Signal</keyword>
<accession>A0ABD2MNN7</accession>
<comment type="caution">
    <text evidence="2">The sequence shown here is derived from an EMBL/GenBank/DDBJ whole genome shotgun (WGS) entry which is preliminary data.</text>
</comment>
<keyword evidence="3" id="KW-1185">Reference proteome</keyword>